<evidence type="ECO:0000313" key="3">
    <source>
        <dbReference type="EMBL" id="KAF6157076.1"/>
    </source>
</evidence>
<accession>A0A7J7MQB6</accession>
<feature type="compositionally biased region" description="Basic and acidic residues" evidence="2">
    <location>
        <begin position="63"/>
        <end position="77"/>
    </location>
</feature>
<comment type="caution">
    <text evidence="3">The sequence shown here is derived from an EMBL/GenBank/DDBJ whole genome shotgun (WGS) entry which is preliminary data.</text>
</comment>
<gene>
    <name evidence="3" type="ORF">GIB67_041537</name>
</gene>
<evidence type="ECO:0000313" key="4">
    <source>
        <dbReference type="Proteomes" id="UP000541444"/>
    </source>
</evidence>
<sequence length="371" mass="41383">MAGVDEGKRQTSGEDARPNPSKTPGAECSAQPKPVKPSKVAQLFPKNRMLKSMLAPNTTESSEVTKEKRRRVESSREKVAEVRPAAVDYLREVEERARLAVLHGEEDTSKMVARLVKGIWLGIEEEKSELKKVKSELEKDLAQAKTEAMKEVRKLKATHAVAIGQLQVEAKANLDEIVEERDRLGCHLMLKGYSQVEVDAIKAETYVVVEDEEAEVVGVVDGLDGVSCLTVLDNQGDMCDELNERVARVKSKKDQAIARAKKAEGHVQKGNTNLREYQHKLDAALIREKVLEGEIKAKDLLVKRKEELLKDLPAKKELNADIVRLCARVVDLEAINLAESAQYIAKLKEDAIYSDKVDTKIIEWKDNCALL</sequence>
<feature type="region of interest" description="Disordered" evidence="2">
    <location>
        <begin position="1"/>
        <end position="77"/>
    </location>
</feature>
<keyword evidence="1" id="KW-0175">Coiled coil</keyword>
<feature type="coiled-coil region" evidence="1">
    <location>
        <begin position="123"/>
        <end position="154"/>
    </location>
</feature>
<feature type="compositionally biased region" description="Basic and acidic residues" evidence="2">
    <location>
        <begin position="1"/>
        <end position="17"/>
    </location>
</feature>
<evidence type="ECO:0000256" key="2">
    <source>
        <dbReference type="SAM" id="MobiDB-lite"/>
    </source>
</evidence>
<reference evidence="3 4" key="1">
    <citation type="journal article" date="2020" name="IScience">
        <title>Genome Sequencing of the Endangered Kingdonia uniflora (Circaeasteraceae, Ranunculales) Reveals Potential Mechanisms of Evolutionary Specialization.</title>
        <authorList>
            <person name="Sun Y."/>
            <person name="Deng T."/>
            <person name="Zhang A."/>
            <person name="Moore M.J."/>
            <person name="Landis J.B."/>
            <person name="Lin N."/>
            <person name="Zhang H."/>
            <person name="Zhang X."/>
            <person name="Huang J."/>
            <person name="Zhang X."/>
            <person name="Sun H."/>
            <person name="Wang H."/>
        </authorList>
    </citation>
    <scope>NUCLEOTIDE SEQUENCE [LARGE SCALE GENOMIC DNA]</scope>
    <source>
        <strain evidence="3">TB1705</strain>
        <tissue evidence="3">Leaf</tissue>
    </source>
</reference>
<dbReference type="AlphaFoldDB" id="A0A7J7MQB6"/>
<evidence type="ECO:0000256" key="1">
    <source>
        <dbReference type="SAM" id="Coils"/>
    </source>
</evidence>
<dbReference type="Proteomes" id="UP000541444">
    <property type="component" value="Unassembled WGS sequence"/>
</dbReference>
<organism evidence="3 4">
    <name type="scientific">Kingdonia uniflora</name>
    <dbReference type="NCBI Taxonomy" id="39325"/>
    <lineage>
        <taxon>Eukaryota</taxon>
        <taxon>Viridiplantae</taxon>
        <taxon>Streptophyta</taxon>
        <taxon>Embryophyta</taxon>
        <taxon>Tracheophyta</taxon>
        <taxon>Spermatophyta</taxon>
        <taxon>Magnoliopsida</taxon>
        <taxon>Ranunculales</taxon>
        <taxon>Circaeasteraceae</taxon>
        <taxon>Kingdonia</taxon>
    </lineage>
</organism>
<protein>
    <submittedName>
        <fullName evidence="3">Uncharacterized protein</fullName>
    </submittedName>
</protein>
<proteinExistence type="predicted"/>
<feature type="coiled-coil region" evidence="1">
    <location>
        <begin position="232"/>
        <end position="259"/>
    </location>
</feature>
<keyword evidence="4" id="KW-1185">Reference proteome</keyword>
<dbReference type="EMBL" id="JACGCM010001281">
    <property type="protein sequence ID" value="KAF6157076.1"/>
    <property type="molecule type" value="Genomic_DNA"/>
</dbReference>
<dbReference type="OrthoDB" id="2019763at2759"/>
<name>A0A7J7MQB6_9MAGN</name>